<dbReference type="InterPro" id="IPR007157">
    <property type="entry name" value="PspA_VIPP1"/>
</dbReference>
<evidence type="ECO:0008006" key="6">
    <source>
        <dbReference type="Google" id="ProtNLM"/>
    </source>
</evidence>
<feature type="coiled-coil region" evidence="2">
    <location>
        <begin position="26"/>
        <end position="53"/>
    </location>
</feature>
<proteinExistence type="inferred from homology"/>
<name>A0ABQ0U0V8_9GAMM</name>
<feature type="compositionally biased region" description="Basic and acidic residues" evidence="3">
    <location>
        <begin position="190"/>
        <end position="205"/>
    </location>
</feature>
<dbReference type="PANTHER" id="PTHR31088">
    <property type="entry name" value="MEMBRANE-ASSOCIATED PROTEIN VIPP1, CHLOROPLASTIC"/>
    <property type="match status" value="1"/>
</dbReference>
<sequence>MLRKIFTAFRGAASETGEAIIDHQAIRILEQEMRDAEKELNDAKTQLASIMADRSLAQKKVDSLVDSISEYEASAIAALEKGDEALAQEVAGRIASLEEEKASEEAVVAQYDGSIETLQSTIRKSQNNQRQIKQQISVVKATESAQKAQAAVAEKHSGQNASMSNAMDSLDRIKKKQEHRAAQMEAASQMEKEASGADLDERLKDAGIGSSNRQASDVMSRLKARAQSADSDS</sequence>
<dbReference type="RefSeq" id="WP_146907721.1">
    <property type="nucleotide sequence ID" value="NZ_BJUS01000003.1"/>
</dbReference>
<keyword evidence="5" id="KW-1185">Reference proteome</keyword>
<protein>
    <recommendedName>
        <fullName evidence="6">Phage shock protein A</fullName>
    </recommendedName>
</protein>
<keyword evidence="2" id="KW-0175">Coiled coil</keyword>
<feature type="region of interest" description="Disordered" evidence="3">
    <location>
        <begin position="174"/>
        <end position="233"/>
    </location>
</feature>
<dbReference type="Pfam" id="PF04012">
    <property type="entry name" value="PspA_IM30"/>
    <property type="match status" value="1"/>
</dbReference>
<reference evidence="4 5" key="1">
    <citation type="submission" date="2019-07" db="EMBL/GenBank/DDBJ databases">
        <title>Whole genome shotgun sequence of Halomonas halophila NBRC 102604.</title>
        <authorList>
            <person name="Hosoyama A."/>
            <person name="Uohara A."/>
            <person name="Ohji S."/>
            <person name="Ichikawa N."/>
        </authorList>
    </citation>
    <scope>NUCLEOTIDE SEQUENCE [LARGE SCALE GENOMIC DNA]</scope>
    <source>
        <strain evidence="4 5">NBRC 102604</strain>
    </source>
</reference>
<comment type="similarity">
    <text evidence="1">Belongs to the PspA/Vipp/IM30 family.</text>
</comment>
<evidence type="ECO:0000313" key="5">
    <source>
        <dbReference type="Proteomes" id="UP000321121"/>
    </source>
</evidence>
<feature type="coiled-coil region" evidence="2">
    <location>
        <begin position="87"/>
        <end position="135"/>
    </location>
</feature>
<evidence type="ECO:0000313" key="4">
    <source>
        <dbReference type="EMBL" id="GEK72020.1"/>
    </source>
</evidence>
<dbReference type="Proteomes" id="UP000321121">
    <property type="component" value="Unassembled WGS sequence"/>
</dbReference>
<dbReference type="EMBL" id="BJUS01000003">
    <property type="protein sequence ID" value="GEK72020.1"/>
    <property type="molecule type" value="Genomic_DNA"/>
</dbReference>
<accession>A0ABQ0U0V8</accession>
<gene>
    <name evidence="4" type="ORF">HHA04nite_05640</name>
</gene>
<evidence type="ECO:0000256" key="3">
    <source>
        <dbReference type="SAM" id="MobiDB-lite"/>
    </source>
</evidence>
<evidence type="ECO:0000256" key="2">
    <source>
        <dbReference type="SAM" id="Coils"/>
    </source>
</evidence>
<evidence type="ECO:0000256" key="1">
    <source>
        <dbReference type="ARBA" id="ARBA00043985"/>
    </source>
</evidence>
<comment type="caution">
    <text evidence="4">The sequence shown here is derived from an EMBL/GenBank/DDBJ whole genome shotgun (WGS) entry which is preliminary data.</text>
</comment>
<dbReference type="PANTHER" id="PTHR31088:SF9">
    <property type="entry name" value="PHAGE SHOCK PROTEIN A"/>
    <property type="match status" value="1"/>
</dbReference>
<organism evidence="4 5">
    <name type="scientific">Halomonas halophila</name>
    <dbReference type="NCBI Taxonomy" id="29573"/>
    <lineage>
        <taxon>Bacteria</taxon>
        <taxon>Pseudomonadati</taxon>
        <taxon>Pseudomonadota</taxon>
        <taxon>Gammaproteobacteria</taxon>
        <taxon>Oceanospirillales</taxon>
        <taxon>Halomonadaceae</taxon>
        <taxon>Halomonas</taxon>
    </lineage>
</organism>